<dbReference type="InterPro" id="IPR036388">
    <property type="entry name" value="WH-like_DNA-bd_sf"/>
</dbReference>
<dbReference type="OrthoDB" id="3636008at2"/>
<proteinExistence type="inferred from homology"/>
<dbReference type="SUPFAM" id="SSF46785">
    <property type="entry name" value="Winged helix' DNA-binding domain"/>
    <property type="match status" value="1"/>
</dbReference>
<accession>A0A5N6MFK1</accession>
<evidence type="ECO:0000256" key="3">
    <source>
        <dbReference type="ARBA" id="ARBA00023125"/>
    </source>
</evidence>
<evidence type="ECO:0000256" key="4">
    <source>
        <dbReference type="ARBA" id="ARBA00023163"/>
    </source>
</evidence>
<comment type="caution">
    <text evidence="6">The sequence shown here is derived from an EMBL/GenBank/DDBJ whole genome shotgun (WGS) entry which is preliminary data.</text>
</comment>
<dbReference type="Pfam" id="PF03466">
    <property type="entry name" value="LysR_substrate"/>
    <property type="match status" value="1"/>
</dbReference>
<dbReference type="SUPFAM" id="SSF53850">
    <property type="entry name" value="Periplasmic binding protein-like II"/>
    <property type="match status" value="1"/>
</dbReference>
<dbReference type="CDD" id="cd08414">
    <property type="entry name" value="PBP2_LTTR_aromatics_like"/>
    <property type="match status" value="1"/>
</dbReference>
<dbReference type="InterPro" id="IPR000847">
    <property type="entry name" value="LysR_HTH_N"/>
</dbReference>
<name>A0A5N6MFK1_9MICC</name>
<evidence type="ECO:0000313" key="6">
    <source>
        <dbReference type="EMBL" id="KAD3515029.1"/>
    </source>
</evidence>
<organism evidence="6 7">
    <name type="scientific">Arthrobacter yangruifuii</name>
    <dbReference type="NCBI Taxonomy" id="2606616"/>
    <lineage>
        <taxon>Bacteria</taxon>
        <taxon>Bacillati</taxon>
        <taxon>Actinomycetota</taxon>
        <taxon>Actinomycetes</taxon>
        <taxon>Micrococcales</taxon>
        <taxon>Micrococcaceae</taxon>
        <taxon>Arthrobacter</taxon>
    </lineage>
</organism>
<keyword evidence="7" id="KW-1185">Reference proteome</keyword>
<dbReference type="Gene3D" id="1.10.10.10">
    <property type="entry name" value="Winged helix-like DNA-binding domain superfamily/Winged helix DNA-binding domain"/>
    <property type="match status" value="1"/>
</dbReference>
<dbReference type="PANTHER" id="PTHR30346:SF0">
    <property type="entry name" value="HCA OPERON TRANSCRIPTIONAL ACTIVATOR HCAR"/>
    <property type="match status" value="1"/>
</dbReference>
<dbReference type="EMBL" id="VTFX01000005">
    <property type="protein sequence ID" value="KAD3515029.1"/>
    <property type="molecule type" value="Genomic_DNA"/>
</dbReference>
<dbReference type="Pfam" id="PF00126">
    <property type="entry name" value="HTH_1"/>
    <property type="match status" value="1"/>
</dbReference>
<gene>
    <name evidence="6" type="ORF">GD627_12020</name>
</gene>
<dbReference type="PROSITE" id="PS50931">
    <property type="entry name" value="HTH_LYSR"/>
    <property type="match status" value="1"/>
</dbReference>
<keyword evidence="4" id="KW-0804">Transcription</keyword>
<protein>
    <submittedName>
        <fullName evidence="6">LysR family transcriptional regulator</fullName>
    </submittedName>
</protein>
<dbReference type="FunFam" id="1.10.10.10:FF:000001">
    <property type="entry name" value="LysR family transcriptional regulator"/>
    <property type="match status" value="1"/>
</dbReference>
<keyword evidence="2" id="KW-0805">Transcription regulation</keyword>
<evidence type="ECO:0000256" key="2">
    <source>
        <dbReference type="ARBA" id="ARBA00023015"/>
    </source>
</evidence>
<evidence type="ECO:0000256" key="1">
    <source>
        <dbReference type="ARBA" id="ARBA00009437"/>
    </source>
</evidence>
<dbReference type="RefSeq" id="WP_146362757.1">
    <property type="nucleotide sequence ID" value="NZ_VOAL01000005.1"/>
</dbReference>
<keyword evidence="3" id="KW-0238">DNA-binding</keyword>
<dbReference type="PANTHER" id="PTHR30346">
    <property type="entry name" value="TRANSCRIPTIONAL DUAL REGULATOR HCAR-RELATED"/>
    <property type="match status" value="1"/>
</dbReference>
<dbReference type="GO" id="GO:0032993">
    <property type="term" value="C:protein-DNA complex"/>
    <property type="evidence" value="ECO:0007669"/>
    <property type="project" value="TreeGrafter"/>
</dbReference>
<dbReference type="Proteomes" id="UP000326852">
    <property type="component" value="Unassembled WGS sequence"/>
</dbReference>
<evidence type="ECO:0000259" key="5">
    <source>
        <dbReference type="PROSITE" id="PS50931"/>
    </source>
</evidence>
<dbReference type="InterPro" id="IPR005119">
    <property type="entry name" value="LysR_subst-bd"/>
</dbReference>
<dbReference type="AlphaFoldDB" id="A0A5N6MFK1"/>
<dbReference type="GO" id="GO:0003700">
    <property type="term" value="F:DNA-binding transcription factor activity"/>
    <property type="evidence" value="ECO:0007669"/>
    <property type="project" value="InterPro"/>
</dbReference>
<dbReference type="Gene3D" id="3.40.190.10">
    <property type="entry name" value="Periplasmic binding protein-like II"/>
    <property type="match status" value="2"/>
</dbReference>
<dbReference type="InterPro" id="IPR036390">
    <property type="entry name" value="WH_DNA-bd_sf"/>
</dbReference>
<evidence type="ECO:0000313" key="7">
    <source>
        <dbReference type="Proteomes" id="UP000326852"/>
    </source>
</evidence>
<comment type="similarity">
    <text evidence="1">Belongs to the LysR transcriptional regulatory family.</text>
</comment>
<sequence length="308" mass="32547">MELRHLIGFVATAEELHFGRAAARLHTAQPALSQQIRQLEKELGVQLFHRNTRSVTLSDAGAALLGPARQVLADVEIAKRAAVLGSSEIVGRVVVGFAGASSRAALPKLARAVRAAQPGIELVLQGQTYAGAALSEVSAGSLDIGFARMPVRDSALDTRIYEYEELVAALPSDHPLAAQETIRAADLAEEAFVTFPGTRGSTVRDALIQVALNAGFTPRIMQEAPDSYTILGLVAAGVGVTITISSVQHISTPGLVYRNFSDDIPPMAAVLAWRKDNASAAVQAVLKIAEEVLPTPDVIKSSSPMMIE</sequence>
<dbReference type="PRINTS" id="PR00039">
    <property type="entry name" value="HTHLYSR"/>
</dbReference>
<reference evidence="6 7" key="1">
    <citation type="submission" date="2019-08" db="EMBL/GenBank/DDBJ databases">
        <title>Arthrobacter sp. nov., isolated from plateau pika and Tibetan wild ass.</title>
        <authorList>
            <person name="Ge Y."/>
        </authorList>
    </citation>
    <scope>NUCLEOTIDE SEQUENCE [LARGE SCALE GENOMIC DNA]</scope>
    <source>
        <strain evidence="6 7">785</strain>
    </source>
</reference>
<feature type="domain" description="HTH lysR-type" evidence="5">
    <location>
        <begin position="1"/>
        <end position="58"/>
    </location>
</feature>
<dbReference type="GO" id="GO:0003677">
    <property type="term" value="F:DNA binding"/>
    <property type="evidence" value="ECO:0007669"/>
    <property type="project" value="UniProtKB-KW"/>
</dbReference>